<keyword evidence="2" id="KW-0812">Transmembrane</keyword>
<dbReference type="EMBL" id="KZ819333">
    <property type="protein sequence ID" value="PWN18882.1"/>
    <property type="molecule type" value="Genomic_DNA"/>
</dbReference>
<keyword evidence="4" id="KW-1185">Reference proteome</keyword>
<feature type="transmembrane region" description="Helical" evidence="2">
    <location>
        <begin position="231"/>
        <end position="254"/>
    </location>
</feature>
<feature type="compositionally biased region" description="Low complexity" evidence="1">
    <location>
        <begin position="325"/>
        <end position="337"/>
    </location>
</feature>
<organism evidence="3 4">
    <name type="scientific">Pseudomicrostroma glucosiphilum</name>
    <dbReference type="NCBI Taxonomy" id="1684307"/>
    <lineage>
        <taxon>Eukaryota</taxon>
        <taxon>Fungi</taxon>
        <taxon>Dikarya</taxon>
        <taxon>Basidiomycota</taxon>
        <taxon>Ustilaginomycotina</taxon>
        <taxon>Exobasidiomycetes</taxon>
        <taxon>Microstromatales</taxon>
        <taxon>Microstromatales incertae sedis</taxon>
        <taxon>Pseudomicrostroma</taxon>
    </lineage>
</organism>
<dbReference type="Proteomes" id="UP000245942">
    <property type="component" value="Unassembled WGS sequence"/>
</dbReference>
<evidence type="ECO:0000256" key="1">
    <source>
        <dbReference type="SAM" id="MobiDB-lite"/>
    </source>
</evidence>
<reference evidence="3 4" key="1">
    <citation type="journal article" date="2018" name="Mol. Biol. Evol.">
        <title>Broad Genomic Sampling Reveals a Smut Pathogenic Ancestry of the Fungal Clade Ustilaginomycotina.</title>
        <authorList>
            <person name="Kijpornyongpan T."/>
            <person name="Mondo S.J."/>
            <person name="Barry K."/>
            <person name="Sandor L."/>
            <person name="Lee J."/>
            <person name="Lipzen A."/>
            <person name="Pangilinan J."/>
            <person name="LaButti K."/>
            <person name="Hainaut M."/>
            <person name="Henrissat B."/>
            <person name="Grigoriev I.V."/>
            <person name="Spatafora J.W."/>
            <person name="Aime M.C."/>
        </authorList>
    </citation>
    <scope>NUCLEOTIDE SEQUENCE [LARGE SCALE GENOMIC DNA]</scope>
    <source>
        <strain evidence="3 4">MCA 4718</strain>
    </source>
</reference>
<evidence type="ECO:0000313" key="3">
    <source>
        <dbReference type="EMBL" id="PWN18882.1"/>
    </source>
</evidence>
<gene>
    <name evidence="3" type="ORF">BCV69DRAFT_284502</name>
</gene>
<dbReference type="AlphaFoldDB" id="A0A316U0F0"/>
<proteinExistence type="predicted"/>
<name>A0A316U0F0_9BASI</name>
<keyword evidence="2" id="KW-0472">Membrane</keyword>
<feature type="region of interest" description="Disordered" evidence="1">
    <location>
        <begin position="308"/>
        <end position="371"/>
    </location>
</feature>
<protein>
    <submittedName>
        <fullName evidence="3">Uncharacterized protein</fullName>
    </submittedName>
</protein>
<dbReference type="RefSeq" id="XP_025346042.1">
    <property type="nucleotide sequence ID" value="XM_025493062.1"/>
</dbReference>
<dbReference type="GeneID" id="37014796"/>
<keyword evidence="2" id="KW-1133">Transmembrane helix</keyword>
<feature type="compositionally biased region" description="Polar residues" evidence="1">
    <location>
        <begin position="338"/>
        <end position="358"/>
    </location>
</feature>
<accession>A0A316U0F0</accession>
<evidence type="ECO:0000313" key="4">
    <source>
        <dbReference type="Proteomes" id="UP000245942"/>
    </source>
</evidence>
<sequence length="371" mass="38827">MDTSWTKGGQQSTFDPQLCYLGFLEQEYDFMLPASGCSPSGASNQTCTWDVTTVNTLWHWKTDDFPPHNPGSYQCDNVRHALAPDLNDPSMGSYVCGCGEKPGVVTEDNRARFTVPWKASFGKQCNLARLIEFKGNSSGSMVTGSCLTVAGSHGNTGEVWADQPATQLPPSPTAFSVVDGMGIAFPCDNKPHESSPTTMVCNCEGSLPEAPFGTPLENRNACGLAEEKKDVGAIAGGVVGGLLGALLIVLLVAFSVRRHKRLQTHPYAEEDGGAGIELQPVGQGLFLTGSNEGLRNIYEHPPVYPPVDVSPALSERTASTPSTNSVAPSAVSSADSAQTASTEASEVSSLPGGTSEQPSEAAITKAGASSP</sequence>
<evidence type="ECO:0000256" key="2">
    <source>
        <dbReference type="SAM" id="Phobius"/>
    </source>
</evidence>